<evidence type="ECO:0000313" key="1">
    <source>
        <dbReference type="EMBL" id="MDQ0645978.1"/>
    </source>
</evidence>
<proteinExistence type="predicted"/>
<organism evidence="1 2">
    <name type="scientific">Microbacterium natoriense</name>
    <dbReference type="NCBI Taxonomy" id="284570"/>
    <lineage>
        <taxon>Bacteria</taxon>
        <taxon>Bacillati</taxon>
        <taxon>Actinomycetota</taxon>
        <taxon>Actinomycetes</taxon>
        <taxon>Micrococcales</taxon>
        <taxon>Microbacteriaceae</taxon>
        <taxon>Microbacterium</taxon>
    </lineage>
</organism>
<dbReference type="RefSeq" id="WP_292904869.1">
    <property type="nucleotide sequence ID" value="NZ_JAUSXV010000001.1"/>
</dbReference>
<gene>
    <name evidence="1" type="ORF">QFZ53_000174</name>
</gene>
<dbReference type="AlphaFoldDB" id="A0AAW8ERT2"/>
<protein>
    <recommendedName>
        <fullName evidence="3">MmcQ/YjbR family DNA-binding protein</fullName>
    </recommendedName>
</protein>
<accession>A0AAW8ERT2</accession>
<evidence type="ECO:0000313" key="2">
    <source>
        <dbReference type="Proteomes" id="UP001244427"/>
    </source>
</evidence>
<sequence length="136" mass="14914">MATIDDVREIALALPGVEERTGGHTGEPAWRLKSGQIAWMRGPTGADLRQLESLGRAWPEGPVLGVRVGSVEEKEALLAAEPEWLFSIPHFDGYPGLLVRLDAIESERLVEIIADAWLLRAPARVAKEWLAARGLE</sequence>
<dbReference type="EMBL" id="JAUSXV010000001">
    <property type="protein sequence ID" value="MDQ0645978.1"/>
    <property type="molecule type" value="Genomic_DNA"/>
</dbReference>
<keyword evidence="2" id="KW-1185">Reference proteome</keyword>
<evidence type="ECO:0008006" key="3">
    <source>
        <dbReference type="Google" id="ProtNLM"/>
    </source>
</evidence>
<dbReference type="Proteomes" id="UP001244427">
    <property type="component" value="Unassembled WGS sequence"/>
</dbReference>
<name>A0AAW8ERT2_9MICO</name>
<comment type="caution">
    <text evidence="1">The sequence shown here is derived from an EMBL/GenBank/DDBJ whole genome shotgun (WGS) entry which is preliminary data.</text>
</comment>
<reference evidence="1 2" key="1">
    <citation type="submission" date="2023-07" db="EMBL/GenBank/DDBJ databases">
        <title>Comparative genomics of wheat-associated soil bacteria to identify genetic determinants of phenazine resistance.</title>
        <authorList>
            <person name="Mouncey N."/>
        </authorList>
    </citation>
    <scope>NUCLEOTIDE SEQUENCE [LARGE SCALE GENOMIC DNA]</scope>
    <source>
        <strain evidence="1 2">W4I9-1</strain>
    </source>
</reference>